<sequence length="340" mass="38119">MPLFCGCFRIYNERMTNIDPALIAAAAFYDEHYAAAQPLFLRPSDKIFLGNKNERLCRFCGLGEQDATFKDEAHAIPEALGNKSLFSYYECDACNSFFGKGIENDLGNWSKPSRTLYRIRGKKGVPSIKKRGEKPGWRIDYEPTGFVIKQYEDDPLMIVDEANKTITFELTRDAYTPVAVLKAFVKIGLTVMPSEELSNFIEAMTWIREADHSKGLVNEFPLIRSFQPGPMPNDVTVLMLFRRRINVTGVPYAFFVLSFGNEVFQVFLPSPKQDAAINGVKLNLPPFPVPGSIDRAKYGNTTVAVVDLTGRTVVRGETVPYAMGFENFTRDEPEADAKSG</sequence>
<reference evidence="2 3" key="1">
    <citation type="submission" date="2016-03" db="EMBL/GenBank/DDBJ databases">
        <title>Acetic acid bacteria sequencing.</title>
        <authorList>
            <person name="Brandt J."/>
            <person name="Jakob F."/>
            <person name="Vogel R.F."/>
        </authorList>
    </citation>
    <scope>NUCLEOTIDE SEQUENCE [LARGE SCALE GENOMIC DNA]</scope>
    <source>
        <strain evidence="2 3">TMW2.1153</strain>
    </source>
</reference>
<evidence type="ECO:0000313" key="3">
    <source>
        <dbReference type="Proteomes" id="UP000188937"/>
    </source>
</evidence>
<dbReference type="InterPro" id="IPR029471">
    <property type="entry name" value="HNH_5"/>
</dbReference>
<feature type="domain" description="HNH endonuclease 5" evidence="1">
    <location>
        <begin position="57"/>
        <end position="107"/>
    </location>
</feature>
<evidence type="ECO:0000259" key="1">
    <source>
        <dbReference type="Pfam" id="PF14279"/>
    </source>
</evidence>
<dbReference type="EMBL" id="CP014692">
    <property type="protein sequence ID" value="AQS86559.1"/>
    <property type="molecule type" value="Genomic_DNA"/>
</dbReference>
<accession>A0A1U9KLF3</accession>
<gene>
    <name evidence="2" type="ORF">A0U92_15395</name>
</gene>
<protein>
    <recommendedName>
        <fullName evidence="1">HNH endonuclease 5 domain-containing protein</fullName>
    </recommendedName>
</protein>
<name>A0A1U9KLF3_ACEAC</name>
<dbReference type="Pfam" id="PF14279">
    <property type="entry name" value="HNH_5"/>
    <property type="match status" value="1"/>
</dbReference>
<proteinExistence type="predicted"/>
<dbReference type="KEGG" id="aace:A0U92_15395"/>
<keyword evidence="3" id="KW-1185">Reference proteome</keyword>
<organism evidence="2 3">
    <name type="scientific">Acetobacter aceti</name>
    <dbReference type="NCBI Taxonomy" id="435"/>
    <lineage>
        <taxon>Bacteria</taxon>
        <taxon>Pseudomonadati</taxon>
        <taxon>Pseudomonadota</taxon>
        <taxon>Alphaproteobacteria</taxon>
        <taxon>Acetobacterales</taxon>
        <taxon>Acetobacteraceae</taxon>
        <taxon>Acetobacter</taxon>
        <taxon>Acetobacter subgen. Acetobacter</taxon>
    </lineage>
</organism>
<dbReference type="Proteomes" id="UP000188937">
    <property type="component" value="Chromosome"/>
</dbReference>
<dbReference type="AlphaFoldDB" id="A0A1U9KLF3"/>
<evidence type="ECO:0000313" key="2">
    <source>
        <dbReference type="EMBL" id="AQS86559.1"/>
    </source>
</evidence>